<dbReference type="Proteomes" id="UP001222027">
    <property type="component" value="Unassembled WGS sequence"/>
</dbReference>
<evidence type="ECO:0000256" key="1">
    <source>
        <dbReference type="ARBA" id="ARBA00011738"/>
    </source>
</evidence>
<dbReference type="PANTHER" id="PTHR33178">
    <property type="match status" value="1"/>
</dbReference>
<dbReference type="InterPro" id="IPR011008">
    <property type="entry name" value="Dimeric_a/b-barrel"/>
</dbReference>
<comment type="subunit">
    <text evidence="1">Homodimer.</text>
</comment>
<feature type="domain" description="Stress-response A/B barrel" evidence="2">
    <location>
        <begin position="1"/>
        <end position="77"/>
    </location>
</feature>
<accession>A0AAV8NZ59</accession>
<keyword evidence="4" id="KW-1185">Reference proteome</keyword>
<reference evidence="3 4" key="1">
    <citation type="submission" date="2022-12" db="EMBL/GenBank/DDBJ databases">
        <title>Chromosome-scale assembly of the Ensete ventricosum genome.</title>
        <authorList>
            <person name="Dussert Y."/>
            <person name="Stocks J."/>
            <person name="Wendawek A."/>
            <person name="Woldeyes F."/>
            <person name="Nichols R.A."/>
            <person name="Borrell J.S."/>
        </authorList>
    </citation>
    <scope>NUCLEOTIDE SEQUENCE [LARGE SCALE GENOMIC DNA]</scope>
    <source>
        <strain evidence="4">cv. Maze</strain>
        <tissue evidence="3">Seeds</tissue>
    </source>
</reference>
<gene>
    <name evidence="3" type="ORF">OPV22_031217</name>
</gene>
<comment type="caution">
    <text evidence="3">The sequence shown here is derived from an EMBL/GenBank/DDBJ whole genome shotgun (WGS) entry which is preliminary data.</text>
</comment>
<organism evidence="3 4">
    <name type="scientific">Ensete ventricosum</name>
    <name type="common">Abyssinian banana</name>
    <name type="synonym">Musa ensete</name>
    <dbReference type="NCBI Taxonomy" id="4639"/>
    <lineage>
        <taxon>Eukaryota</taxon>
        <taxon>Viridiplantae</taxon>
        <taxon>Streptophyta</taxon>
        <taxon>Embryophyta</taxon>
        <taxon>Tracheophyta</taxon>
        <taxon>Spermatophyta</taxon>
        <taxon>Magnoliopsida</taxon>
        <taxon>Liliopsida</taxon>
        <taxon>Zingiberales</taxon>
        <taxon>Musaceae</taxon>
        <taxon>Ensete</taxon>
    </lineage>
</organism>
<protein>
    <recommendedName>
        <fullName evidence="2">Stress-response A/B barrel domain-containing protein</fullName>
    </recommendedName>
</protein>
<dbReference type="AlphaFoldDB" id="A0AAV8NZ59"/>
<evidence type="ECO:0000313" key="3">
    <source>
        <dbReference type="EMBL" id="KAJ8458291.1"/>
    </source>
</evidence>
<proteinExistence type="predicted"/>
<dbReference type="InterPro" id="IPR013097">
    <property type="entry name" value="Dabb"/>
</dbReference>
<dbReference type="Pfam" id="PF07876">
    <property type="entry name" value="Dabb"/>
    <property type="match status" value="1"/>
</dbReference>
<evidence type="ECO:0000313" key="4">
    <source>
        <dbReference type="Proteomes" id="UP001222027"/>
    </source>
</evidence>
<dbReference type="InterPro" id="IPR044662">
    <property type="entry name" value="HS1/DABB1-like"/>
</dbReference>
<sequence>MGRRWSSHCSACRISSKKRQGGQDVMKDEKLGHGFTHAFILTFGSAEDLATYVKQPSHVEYGKAFRAAIGKLLVIDFPAVTNGSSTLLLLLVCVQ</sequence>
<dbReference type="EMBL" id="JAQQAF010000009">
    <property type="protein sequence ID" value="KAJ8458291.1"/>
    <property type="molecule type" value="Genomic_DNA"/>
</dbReference>
<name>A0AAV8NZ59_ENSVE</name>
<dbReference type="SUPFAM" id="SSF54909">
    <property type="entry name" value="Dimeric alpha+beta barrel"/>
    <property type="match status" value="1"/>
</dbReference>
<dbReference type="Gene3D" id="3.30.70.100">
    <property type="match status" value="1"/>
</dbReference>
<dbReference type="PANTHER" id="PTHR33178:SF4">
    <property type="entry name" value="EXPRESSED PROTEIN"/>
    <property type="match status" value="1"/>
</dbReference>
<evidence type="ECO:0000259" key="2">
    <source>
        <dbReference type="PROSITE" id="PS51502"/>
    </source>
</evidence>
<dbReference type="PROSITE" id="PS51502">
    <property type="entry name" value="S_R_A_B_BARREL"/>
    <property type="match status" value="1"/>
</dbReference>